<proteinExistence type="predicted"/>
<evidence type="ECO:0000313" key="3">
    <source>
        <dbReference type="EMBL" id="CAB4750621.1"/>
    </source>
</evidence>
<dbReference type="SMART" id="SM00267">
    <property type="entry name" value="GGDEF"/>
    <property type="match status" value="1"/>
</dbReference>
<dbReference type="InterPro" id="IPR035965">
    <property type="entry name" value="PAS-like_dom_sf"/>
</dbReference>
<dbReference type="InterPro" id="IPR000160">
    <property type="entry name" value="GGDEF_dom"/>
</dbReference>
<gene>
    <name evidence="2" type="ORF">UFOPK1358_00064</name>
    <name evidence="3" type="ORF">UFOPK2766_01635</name>
</gene>
<dbReference type="InterPro" id="IPR000014">
    <property type="entry name" value="PAS"/>
</dbReference>
<dbReference type="EMBL" id="CAEZSF010000003">
    <property type="protein sequence ID" value="CAB4529630.1"/>
    <property type="molecule type" value="Genomic_DNA"/>
</dbReference>
<dbReference type="PANTHER" id="PTHR46663:SF2">
    <property type="entry name" value="GGDEF DOMAIN-CONTAINING PROTEIN"/>
    <property type="match status" value="1"/>
</dbReference>
<dbReference type="EMBL" id="CAEZYU010000082">
    <property type="protein sequence ID" value="CAB4750621.1"/>
    <property type="molecule type" value="Genomic_DNA"/>
</dbReference>
<sequence>MDDNLKVPRAGEGESEIQLLRLGRAVSRANGHFSVMIDQDFTIEWASETSYLIFGWSTLVGRNMTELIHPDDFELAARSIEFHVDHASDYDSKFNPAWRPDSTSIRIATAEGDYIRADVQLCNFLADPEISGLLGLGRFGRDLSDLATAIDLLGQSAPLVSILPVLASLIDCSVDGTRTQIVYWDDDVASVHAAAASEDLPDAPSDLLQLARETGQAQQRLDLLSSSDAQATDKFGAVIVVPVQLPGSQTIGACIVLWSEPAMGLISGPQRLVHQAVRLTALAVADHRAKAALRWDIAHDGLTGLLNRKGLSETFESQEDPAAMLYIDLDDFKPVNDEFGHEVGDLMLVEISRRISEAVRDIDFVARLGGDEFAVLCPKITDLSEAKVVAERLIQSVAQLAKIGNARVSIGASVGLALSDRDTDLASVLRSADAALYQAKAQGKRRVAAFDQPGSQVI</sequence>
<evidence type="ECO:0000313" key="2">
    <source>
        <dbReference type="EMBL" id="CAB4529630.1"/>
    </source>
</evidence>
<feature type="domain" description="GGDEF" evidence="1">
    <location>
        <begin position="320"/>
        <end position="452"/>
    </location>
</feature>
<dbReference type="Gene3D" id="3.30.70.270">
    <property type="match status" value="1"/>
</dbReference>
<dbReference type="Pfam" id="PF00990">
    <property type="entry name" value="GGDEF"/>
    <property type="match status" value="1"/>
</dbReference>
<dbReference type="NCBIfam" id="TIGR00254">
    <property type="entry name" value="GGDEF"/>
    <property type="match status" value="1"/>
</dbReference>
<organism evidence="3">
    <name type="scientific">freshwater metagenome</name>
    <dbReference type="NCBI Taxonomy" id="449393"/>
    <lineage>
        <taxon>unclassified sequences</taxon>
        <taxon>metagenomes</taxon>
        <taxon>ecological metagenomes</taxon>
    </lineage>
</organism>
<evidence type="ECO:0000259" key="1">
    <source>
        <dbReference type="PROSITE" id="PS50887"/>
    </source>
</evidence>
<dbReference type="SUPFAM" id="SSF55785">
    <property type="entry name" value="PYP-like sensor domain (PAS domain)"/>
    <property type="match status" value="1"/>
</dbReference>
<dbReference type="CDD" id="cd00130">
    <property type="entry name" value="PAS"/>
    <property type="match status" value="1"/>
</dbReference>
<dbReference type="Gene3D" id="3.30.450.20">
    <property type="entry name" value="PAS domain"/>
    <property type="match status" value="1"/>
</dbReference>
<protein>
    <submittedName>
        <fullName evidence="3">Unannotated protein</fullName>
    </submittedName>
</protein>
<dbReference type="InterPro" id="IPR043128">
    <property type="entry name" value="Rev_trsase/Diguanyl_cyclase"/>
</dbReference>
<accession>A0A6J6TSU2</accession>
<dbReference type="PANTHER" id="PTHR46663">
    <property type="entry name" value="DIGUANYLATE CYCLASE DGCT-RELATED"/>
    <property type="match status" value="1"/>
</dbReference>
<dbReference type="AlphaFoldDB" id="A0A6J6TSU2"/>
<dbReference type="PROSITE" id="PS50887">
    <property type="entry name" value="GGDEF"/>
    <property type="match status" value="1"/>
</dbReference>
<dbReference type="InterPro" id="IPR052163">
    <property type="entry name" value="DGC-Regulatory_Protein"/>
</dbReference>
<name>A0A6J6TSU2_9ZZZZ</name>
<dbReference type="CDD" id="cd01949">
    <property type="entry name" value="GGDEF"/>
    <property type="match status" value="1"/>
</dbReference>
<dbReference type="SMART" id="SM00091">
    <property type="entry name" value="PAS"/>
    <property type="match status" value="1"/>
</dbReference>
<dbReference type="InterPro" id="IPR029787">
    <property type="entry name" value="Nucleotide_cyclase"/>
</dbReference>
<reference evidence="3" key="1">
    <citation type="submission" date="2020-05" db="EMBL/GenBank/DDBJ databases">
        <authorList>
            <person name="Chiriac C."/>
            <person name="Salcher M."/>
            <person name="Ghai R."/>
            <person name="Kavagutti S V."/>
        </authorList>
    </citation>
    <scope>NUCLEOTIDE SEQUENCE</scope>
</reference>
<dbReference type="SUPFAM" id="SSF55073">
    <property type="entry name" value="Nucleotide cyclase"/>
    <property type="match status" value="1"/>
</dbReference>